<keyword evidence="1" id="KW-1133">Transmembrane helix</keyword>
<proteinExistence type="predicted"/>
<keyword evidence="3" id="KW-1185">Reference proteome</keyword>
<dbReference type="EMBL" id="JAGGLD010000003">
    <property type="protein sequence ID" value="MBP2001386.1"/>
    <property type="molecule type" value="Genomic_DNA"/>
</dbReference>
<feature type="transmembrane region" description="Helical" evidence="1">
    <location>
        <begin position="12"/>
        <end position="30"/>
    </location>
</feature>
<keyword evidence="1" id="KW-0472">Membrane</keyword>
<reference evidence="2 3" key="1">
    <citation type="submission" date="2021-03" db="EMBL/GenBank/DDBJ databases">
        <title>Genomic Encyclopedia of Type Strains, Phase IV (KMG-IV): sequencing the most valuable type-strain genomes for metagenomic binning, comparative biology and taxonomic classification.</title>
        <authorList>
            <person name="Goeker M."/>
        </authorList>
    </citation>
    <scope>NUCLEOTIDE SEQUENCE [LARGE SCALE GENOMIC DNA]</scope>
    <source>
        <strain evidence="2 3">DSM 26806</strain>
    </source>
</reference>
<evidence type="ECO:0000256" key="1">
    <source>
        <dbReference type="SAM" id="Phobius"/>
    </source>
</evidence>
<comment type="caution">
    <text evidence="2">The sequence shown here is derived from an EMBL/GenBank/DDBJ whole genome shotgun (WGS) entry which is preliminary data.</text>
</comment>
<organism evidence="2 3">
    <name type="scientific">Paenibacillus shirakamiensis</name>
    <dbReference type="NCBI Taxonomy" id="1265935"/>
    <lineage>
        <taxon>Bacteria</taxon>
        <taxon>Bacillati</taxon>
        <taxon>Bacillota</taxon>
        <taxon>Bacilli</taxon>
        <taxon>Bacillales</taxon>
        <taxon>Paenibacillaceae</taxon>
        <taxon>Paenibacillus</taxon>
    </lineage>
</organism>
<feature type="transmembrane region" description="Helical" evidence="1">
    <location>
        <begin position="42"/>
        <end position="61"/>
    </location>
</feature>
<dbReference type="Proteomes" id="UP001519288">
    <property type="component" value="Unassembled WGS sequence"/>
</dbReference>
<protein>
    <submittedName>
        <fullName evidence="2">Small-conductance mechanosensitive channel</fullName>
    </submittedName>
</protein>
<keyword evidence="1" id="KW-0812">Transmembrane</keyword>
<gene>
    <name evidence="2" type="ORF">J2Z69_002429</name>
</gene>
<sequence>MKAYLITNQIVYLCTMPVWLYLLVITTMLFDNGDSLWAETMMTLVSLYPVVVILCSILSWIVFKKKLRARAPVILSVVPIGYIVLMFTVPFLFF</sequence>
<name>A0ABS4JK72_9BACL</name>
<feature type="transmembrane region" description="Helical" evidence="1">
    <location>
        <begin position="73"/>
        <end position="93"/>
    </location>
</feature>
<accession>A0ABS4JK72</accession>
<evidence type="ECO:0000313" key="3">
    <source>
        <dbReference type="Proteomes" id="UP001519288"/>
    </source>
</evidence>
<evidence type="ECO:0000313" key="2">
    <source>
        <dbReference type="EMBL" id="MBP2001386.1"/>
    </source>
</evidence>